<dbReference type="EMBL" id="CAJVQC010002523">
    <property type="protein sequence ID" value="CAG8512685.1"/>
    <property type="molecule type" value="Genomic_DNA"/>
</dbReference>
<accession>A0ACA9L9X7</accession>
<gene>
    <name evidence="1" type="ORF">RPERSI_LOCUS2331</name>
</gene>
<sequence length="261" mass="29282">TNKNLNFTHDDDDDFNVFGASIIDYDSETNDLDPHTAWTPYGKIAYLPTNIHKKKLLSKDERSTILRNEPCNNISKAIENSLKNAKALLLDSLSYINKARRDNAIKSISPEYNTPNANEKAILVTTQGQFILASIPFQPVVDVETTGSTIKISTDREINNESNKDVLFLSTTAAHPPASVDTISGWLKNILIFAEPDAKAKDIRAISANFAYDASASVDTLLIFRNWSSNEVYKRFYQRGMKKTLMKSHLPTKILDQAKRI</sequence>
<protein>
    <submittedName>
        <fullName evidence="1">10347_t:CDS:1</fullName>
    </submittedName>
</protein>
<comment type="caution">
    <text evidence="1">The sequence shown here is derived from an EMBL/GenBank/DDBJ whole genome shotgun (WGS) entry which is preliminary data.</text>
</comment>
<feature type="non-terminal residue" evidence="1">
    <location>
        <position position="1"/>
    </location>
</feature>
<dbReference type="Proteomes" id="UP000789920">
    <property type="component" value="Unassembled WGS sequence"/>
</dbReference>
<proteinExistence type="predicted"/>
<reference evidence="1" key="1">
    <citation type="submission" date="2021-06" db="EMBL/GenBank/DDBJ databases">
        <authorList>
            <person name="Kallberg Y."/>
            <person name="Tangrot J."/>
            <person name="Rosling A."/>
        </authorList>
    </citation>
    <scope>NUCLEOTIDE SEQUENCE</scope>
    <source>
        <strain evidence="1">MA461A</strain>
    </source>
</reference>
<name>A0ACA9L9X7_9GLOM</name>
<organism evidence="1 2">
    <name type="scientific">Racocetra persica</name>
    <dbReference type="NCBI Taxonomy" id="160502"/>
    <lineage>
        <taxon>Eukaryota</taxon>
        <taxon>Fungi</taxon>
        <taxon>Fungi incertae sedis</taxon>
        <taxon>Mucoromycota</taxon>
        <taxon>Glomeromycotina</taxon>
        <taxon>Glomeromycetes</taxon>
        <taxon>Diversisporales</taxon>
        <taxon>Gigasporaceae</taxon>
        <taxon>Racocetra</taxon>
    </lineage>
</organism>
<evidence type="ECO:0000313" key="1">
    <source>
        <dbReference type="EMBL" id="CAG8512685.1"/>
    </source>
</evidence>
<keyword evidence="2" id="KW-1185">Reference proteome</keyword>
<evidence type="ECO:0000313" key="2">
    <source>
        <dbReference type="Proteomes" id="UP000789920"/>
    </source>
</evidence>